<organism evidence="1 2">
    <name type="scientific">Diversispora eburnea</name>
    <dbReference type="NCBI Taxonomy" id="1213867"/>
    <lineage>
        <taxon>Eukaryota</taxon>
        <taxon>Fungi</taxon>
        <taxon>Fungi incertae sedis</taxon>
        <taxon>Mucoromycota</taxon>
        <taxon>Glomeromycotina</taxon>
        <taxon>Glomeromycetes</taxon>
        <taxon>Diversisporales</taxon>
        <taxon>Diversisporaceae</taxon>
        <taxon>Diversispora</taxon>
    </lineage>
</organism>
<reference evidence="1" key="1">
    <citation type="submission" date="2021-06" db="EMBL/GenBank/DDBJ databases">
        <authorList>
            <person name="Kallberg Y."/>
            <person name="Tangrot J."/>
            <person name="Rosling A."/>
        </authorList>
    </citation>
    <scope>NUCLEOTIDE SEQUENCE</scope>
    <source>
        <strain evidence="1">AZ414A</strain>
    </source>
</reference>
<dbReference type="EMBL" id="CAJVPK010000328">
    <property type="protein sequence ID" value="CAG8494993.1"/>
    <property type="molecule type" value="Genomic_DNA"/>
</dbReference>
<proteinExistence type="predicted"/>
<comment type="caution">
    <text evidence="1">The sequence shown here is derived from an EMBL/GenBank/DDBJ whole genome shotgun (WGS) entry which is preliminary data.</text>
</comment>
<gene>
    <name evidence="1" type="ORF">DEBURN_LOCUS4374</name>
</gene>
<keyword evidence="2" id="KW-1185">Reference proteome</keyword>
<accession>A0A9N8WMV8</accession>
<dbReference type="OrthoDB" id="2440990at2759"/>
<evidence type="ECO:0000313" key="1">
    <source>
        <dbReference type="EMBL" id="CAG8494993.1"/>
    </source>
</evidence>
<dbReference type="AlphaFoldDB" id="A0A9N8WMV8"/>
<protein>
    <submittedName>
        <fullName evidence="1">8027_t:CDS:1</fullName>
    </submittedName>
</protein>
<dbReference type="Proteomes" id="UP000789706">
    <property type="component" value="Unassembled WGS sequence"/>
</dbReference>
<evidence type="ECO:0000313" key="2">
    <source>
        <dbReference type="Proteomes" id="UP000789706"/>
    </source>
</evidence>
<name>A0A9N8WMV8_9GLOM</name>
<sequence>MCIKQGRKGSQVWDHFVKESIVLKAHLTLHCTEIPQNVKLEFMTILTTVNMVPKDSNKRPITNFYDSTNEIEKAFVMVINHPKEHLFQTILDKESAAVLKKINDELKHKDNLTLAKGIQDKAFRKMCLTAMKILLNYELALKLFAITPHQATCERVFSILNWMIGKRRTGKTSINGSNDSYFITNVKSELKFSISNLDITKNLNELLITKEVDLDIPEFDENNENINSDIEVEEQYTNNSTVHEESEIDFESLLDENTFFKFN</sequence>